<evidence type="ECO:0000313" key="2">
    <source>
        <dbReference type="Proteomes" id="UP001367508"/>
    </source>
</evidence>
<evidence type="ECO:0000313" key="1">
    <source>
        <dbReference type="EMBL" id="KAK7323977.1"/>
    </source>
</evidence>
<sequence>MIPTMLPSQSVTFTTSPSDRVTSPNNIKFIGSPIYEDGFLLVNGIRRECNSSARWSRVESRCLLQPMKHFKKITLGEFNDVVCLSQQHFLTNFHFLHVLSRNLCTVDAASAVGSPFRTAIEAYASLFIFCHNTSRAFSFVNMKKKEPALVKCADILRDVQVTKPPRDTYKKASKKMRKEIDNIKHCKYHCHRVGYWIAYSPFNQLVIGNLGIKKNGPRMFCKESWGLLIALHIDDAHSLLPGWMVESLKPVKYMDSDLFAMPEGKRAIELVAGKESAIAHVVITMVGKRYVQLSKSNISLRAKEDSLEIAELMHLEVKMHSNIAENKLVQNQLRLFLASILMLLSDLKQFPICPLDDYRTLDAQLIVCSAGCERFEAVTIQN</sequence>
<proteinExistence type="predicted"/>
<dbReference type="EMBL" id="JAYMYQ010000006">
    <property type="protein sequence ID" value="KAK7323977.1"/>
    <property type="molecule type" value="Genomic_DNA"/>
</dbReference>
<name>A0AAN9KX13_CANGL</name>
<dbReference type="InterPro" id="IPR052437">
    <property type="entry name" value="Pectin_Meth_Modulator"/>
</dbReference>
<dbReference type="PANTHER" id="PTHR31265">
    <property type="entry name" value="OS02G0527500 PROTEIN-RELATED"/>
    <property type="match status" value="1"/>
</dbReference>
<dbReference type="AlphaFoldDB" id="A0AAN9KX13"/>
<comment type="caution">
    <text evidence="1">The sequence shown here is derived from an EMBL/GenBank/DDBJ whole genome shotgun (WGS) entry which is preliminary data.</text>
</comment>
<keyword evidence="2" id="KW-1185">Reference proteome</keyword>
<reference evidence="1 2" key="1">
    <citation type="submission" date="2024-01" db="EMBL/GenBank/DDBJ databases">
        <title>The genomes of 5 underutilized Papilionoideae crops provide insights into root nodulation and disease resistanc.</title>
        <authorList>
            <person name="Jiang F."/>
        </authorList>
    </citation>
    <scope>NUCLEOTIDE SEQUENCE [LARGE SCALE GENOMIC DNA]</scope>
    <source>
        <strain evidence="1">LVBAO_FW01</strain>
        <tissue evidence="1">Leaves</tissue>
    </source>
</reference>
<protein>
    <submittedName>
        <fullName evidence="1">Uncharacterized protein</fullName>
    </submittedName>
</protein>
<accession>A0AAN9KX13</accession>
<organism evidence="1 2">
    <name type="scientific">Canavalia gladiata</name>
    <name type="common">Sword bean</name>
    <name type="synonym">Dolichos gladiatus</name>
    <dbReference type="NCBI Taxonomy" id="3824"/>
    <lineage>
        <taxon>Eukaryota</taxon>
        <taxon>Viridiplantae</taxon>
        <taxon>Streptophyta</taxon>
        <taxon>Embryophyta</taxon>
        <taxon>Tracheophyta</taxon>
        <taxon>Spermatophyta</taxon>
        <taxon>Magnoliopsida</taxon>
        <taxon>eudicotyledons</taxon>
        <taxon>Gunneridae</taxon>
        <taxon>Pentapetalae</taxon>
        <taxon>rosids</taxon>
        <taxon>fabids</taxon>
        <taxon>Fabales</taxon>
        <taxon>Fabaceae</taxon>
        <taxon>Papilionoideae</taxon>
        <taxon>50 kb inversion clade</taxon>
        <taxon>NPAAA clade</taxon>
        <taxon>indigoferoid/millettioid clade</taxon>
        <taxon>Phaseoleae</taxon>
        <taxon>Canavalia</taxon>
    </lineage>
</organism>
<dbReference type="PANTHER" id="PTHR31265:SF61">
    <property type="entry name" value="PROTEIN DUF642 L-GALACTONO-1,4-LACTONE-RESPONSIVE GENE 1"/>
    <property type="match status" value="1"/>
</dbReference>
<dbReference type="Proteomes" id="UP001367508">
    <property type="component" value="Unassembled WGS sequence"/>
</dbReference>
<gene>
    <name evidence="1" type="ORF">VNO77_27481</name>
</gene>